<proteinExistence type="predicted"/>
<evidence type="ECO:0000313" key="2">
    <source>
        <dbReference type="Proteomes" id="UP000886998"/>
    </source>
</evidence>
<sequence length="115" mass="13394">MRLSMRSSDSTGTYSSFNHLYLCIVRCMSVEAVPIPMLLLTSNVCWALLYYYKCSLSHTAISIANRMTSPFCIFSYLTHRLHFLLMCVDREDFSVKSYLVLDVVVFDERFKKGFF</sequence>
<reference evidence="1" key="1">
    <citation type="submission" date="2020-08" db="EMBL/GenBank/DDBJ databases">
        <title>Multicomponent nature underlies the extraordinary mechanical properties of spider dragline silk.</title>
        <authorList>
            <person name="Kono N."/>
            <person name="Nakamura H."/>
            <person name="Mori M."/>
            <person name="Yoshida Y."/>
            <person name="Ohtoshi R."/>
            <person name="Malay A.D."/>
            <person name="Moran D.A.P."/>
            <person name="Tomita M."/>
            <person name="Numata K."/>
            <person name="Arakawa K."/>
        </authorList>
    </citation>
    <scope>NUCLEOTIDE SEQUENCE</scope>
</reference>
<dbReference type="Proteomes" id="UP000886998">
    <property type="component" value="Unassembled WGS sequence"/>
</dbReference>
<name>A0A8X6WYH8_9ARAC</name>
<protein>
    <submittedName>
        <fullName evidence="1">Uncharacterized protein</fullName>
    </submittedName>
</protein>
<keyword evidence="2" id="KW-1185">Reference proteome</keyword>
<accession>A0A8X6WYH8</accession>
<organism evidence="1 2">
    <name type="scientific">Trichonephila inaurata madagascariensis</name>
    <dbReference type="NCBI Taxonomy" id="2747483"/>
    <lineage>
        <taxon>Eukaryota</taxon>
        <taxon>Metazoa</taxon>
        <taxon>Ecdysozoa</taxon>
        <taxon>Arthropoda</taxon>
        <taxon>Chelicerata</taxon>
        <taxon>Arachnida</taxon>
        <taxon>Araneae</taxon>
        <taxon>Araneomorphae</taxon>
        <taxon>Entelegynae</taxon>
        <taxon>Araneoidea</taxon>
        <taxon>Nephilidae</taxon>
        <taxon>Trichonephila</taxon>
        <taxon>Trichonephila inaurata</taxon>
    </lineage>
</organism>
<dbReference type="AlphaFoldDB" id="A0A8X6WYH8"/>
<gene>
    <name evidence="1" type="ORF">TNIN_231121</name>
</gene>
<evidence type="ECO:0000313" key="1">
    <source>
        <dbReference type="EMBL" id="GFY43643.1"/>
    </source>
</evidence>
<comment type="caution">
    <text evidence="1">The sequence shown here is derived from an EMBL/GenBank/DDBJ whole genome shotgun (WGS) entry which is preliminary data.</text>
</comment>
<dbReference type="EMBL" id="BMAV01003792">
    <property type="protein sequence ID" value="GFY43643.1"/>
    <property type="molecule type" value="Genomic_DNA"/>
</dbReference>